<dbReference type="STRING" id="1458275.AZ34_11845"/>
<protein>
    <recommendedName>
        <fullName evidence="4">Phage tail tape measure protein</fullName>
    </recommendedName>
</protein>
<keyword evidence="1" id="KW-1133">Transmembrane helix</keyword>
<evidence type="ECO:0000313" key="2">
    <source>
        <dbReference type="EMBL" id="EYC52889.1"/>
    </source>
</evidence>
<dbReference type="AlphaFoldDB" id="A0A016XLB0"/>
<dbReference type="Proteomes" id="UP000023268">
    <property type="component" value="Unassembled WGS sequence"/>
</dbReference>
<keyword evidence="1" id="KW-0812">Transmembrane</keyword>
<dbReference type="eggNOG" id="COG5412">
    <property type="taxonomic scope" value="Bacteria"/>
</dbReference>
<accession>A0A016XLB0</accession>
<feature type="transmembrane region" description="Helical" evidence="1">
    <location>
        <begin position="335"/>
        <end position="355"/>
    </location>
</feature>
<reference evidence="2 3" key="1">
    <citation type="submission" date="2014-02" db="EMBL/GenBank/DDBJ databases">
        <title>Draft Genome of Hylemonella gracilis isolated from the Niagara River.</title>
        <authorList>
            <person name="Pawlowski D.R."/>
            <person name="Koudelka G.B."/>
        </authorList>
    </citation>
    <scope>NUCLEOTIDE SEQUENCE [LARGE SCALE GENOMIC DNA]</scope>
    <source>
        <strain evidence="2 3">Niagara R</strain>
    </source>
</reference>
<evidence type="ECO:0000256" key="1">
    <source>
        <dbReference type="SAM" id="Phobius"/>
    </source>
</evidence>
<organism evidence="2 3">
    <name type="scientific">Hylemonella gracilis str. Niagara R</name>
    <dbReference type="NCBI Taxonomy" id="1458275"/>
    <lineage>
        <taxon>Bacteria</taxon>
        <taxon>Pseudomonadati</taxon>
        <taxon>Pseudomonadota</taxon>
        <taxon>Betaproteobacteria</taxon>
        <taxon>Burkholderiales</taxon>
        <taxon>Comamonadaceae</taxon>
        <taxon>Hylemonella</taxon>
    </lineage>
</organism>
<proteinExistence type="predicted"/>
<feature type="transmembrane region" description="Helical" evidence="1">
    <location>
        <begin position="279"/>
        <end position="302"/>
    </location>
</feature>
<dbReference type="EMBL" id="JEMG01000001">
    <property type="protein sequence ID" value="EYC52889.1"/>
    <property type="molecule type" value="Genomic_DNA"/>
</dbReference>
<sequence>MQKALKPIASDLATHIRTWIGTTVAIWAGVGAVTAFANQAVNSADKVGDLAARYQLSARSVQVYGSLVEEAGGSVDTAAKAMGRLRKAMNEAVAGDEEQRAAFAGVGLGVEELRRLAPDEVMLRMADAFKASDREGQKNAVLLKVMGEEGTVFMDVMNQGGAAYRRRLAEMRADGSLLSREQLDQADAFDKSWSRLMRTITGVKNALGLQLANALGPFVDQVQKWVSANRGLIQQKFDTFLERLPGLLESARRFFVQLATVADAAASVFARLVDVLGPVGAVFSILTVVSAPTVVAFVSLIVTVGKLTWAVVSFTRILPVLAVLLRFVWGVLAANPIAAIIMVVATLAMVVYNNFGKIVDYISGAWKRIKSVFEIGFFDGLFQLWLEGWQAFGNAIIGIIKAITPDFLLPESFKNFQFTFATDRANRLQNGEEKSLAQMQAEQPKQQFPLTLSRGPAAPTTGGIFTAAQAAQAQAGVQRQAIQNTIRLQIDGDGRPKVKEISSGSANTKISVGTGHQLLGAL</sequence>
<gene>
    <name evidence="2" type="ORF">AZ34_11845</name>
</gene>
<keyword evidence="1" id="KW-0472">Membrane</keyword>
<name>A0A016XLB0_9BURK</name>
<evidence type="ECO:0008006" key="4">
    <source>
        <dbReference type="Google" id="ProtNLM"/>
    </source>
</evidence>
<comment type="caution">
    <text evidence="2">The sequence shown here is derived from an EMBL/GenBank/DDBJ whole genome shotgun (WGS) entry which is preliminary data.</text>
</comment>
<evidence type="ECO:0000313" key="3">
    <source>
        <dbReference type="Proteomes" id="UP000023268"/>
    </source>
</evidence>
<feature type="transmembrane region" description="Helical" evidence="1">
    <location>
        <begin position="309"/>
        <end position="329"/>
    </location>
</feature>